<dbReference type="InterPro" id="IPR052173">
    <property type="entry name" value="Beta-lactam_resp_regulator"/>
</dbReference>
<feature type="transmembrane region" description="Helical" evidence="2">
    <location>
        <begin position="37"/>
        <end position="59"/>
    </location>
</feature>
<dbReference type="CDD" id="cd07341">
    <property type="entry name" value="M56_BlaR1_MecR1_like"/>
    <property type="match status" value="1"/>
</dbReference>
<keyword evidence="2" id="KW-0812">Transmembrane</keyword>
<comment type="caution">
    <text evidence="4">The sequence shown here is derived from an EMBL/GenBank/DDBJ whole genome shotgun (WGS) entry which is preliminary data.</text>
</comment>
<sequence>MEALFFYFGKVILSSGILFLYYRLFLKDKTFHHYNRFYLLAAVMISLLLPLLKVSYFTLEVNSNMYFLIDRLQNISSPNTSNNDLNYIKIGALLTGLVAVFFLTKLIFGLLKIQILKKKFRKENFEGISFYQTNLEEAPFSFFKNLFWKNSIEINTDLGRQILKHEMVHIEQKHSWDKIFLEIITALFWFNPFFYLIKKEINLIHEYLADKKALKNSDTKAFAQMLLASHFSGKMLPATSPFLSSNLKKRLTMLKKSKTKFSYARRILALPLLFTLAFLYLVNAKNKEIKTTNKEIEKLVSQLKSEDHSAQKNSKNSEKKDVAFGTDATKTYQEHPELFIDKDTIKSESLQNSATDQKRILEADQKAAEADRFVNSAEFKKKIEDADRKAAEADRLVNSKEFKLKIRIAEKQAKKAELSAKEIEKKYNSPQFKKKIQDAVEKAVEADKTMNSPEFKKRIEDAVNSAVIAEKRAIEAEKSSAQFNPAITPPLFKVKSTGKNYGAGENASSKTNLKVQENEKPDIFIDDKPATDEEMQKLNPSTIESMHVYKKGSDGKVKGAIYIKLKN</sequence>
<keyword evidence="5" id="KW-1185">Reference proteome</keyword>
<keyword evidence="1" id="KW-0175">Coiled coil</keyword>
<evidence type="ECO:0000313" key="4">
    <source>
        <dbReference type="EMBL" id="MBF8456380.1"/>
    </source>
</evidence>
<feature type="transmembrane region" description="Helical" evidence="2">
    <location>
        <begin position="263"/>
        <end position="282"/>
    </location>
</feature>
<organism evidence="4 5">
    <name type="scientific">Kaistella gelatinilytica</name>
    <dbReference type="NCBI Taxonomy" id="2787636"/>
    <lineage>
        <taxon>Bacteria</taxon>
        <taxon>Pseudomonadati</taxon>
        <taxon>Bacteroidota</taxon>
        <taxon>Flavobacteriia</taxon>
        <taxon>Flavobacteriales</taxon>
        <taxon>Weeksellaceae</taxon>
        <taxon>Chryseobacterium group</taxon>
        <taxon>Kaistella</taxon>
    </lineage>
</organism>
<dbReference type="RefSeq" id="WP_196078905.1">
    <property type="nucleotide sequence ID" value="NZ_JADPVI010000001.1"/>
</dbReference>
<evidence type="ECO:0000256" key="1">
    <source>
        <dbReference type="SAM" id="Coils"/>
    </source>
</evidence>
<reference evidence="4 5" key="1">
    <citation type="submission" date="2020-11" db="EMBL/GenBank/DDBJ databases">
        <title>Kaistella gelatinilytica sp. nov., a flavobacterium isolated from Antarctic Soil.</title>
        <authorList>
            <person name="Li J."/>
        </authorList>
    </citation>
    <scope>NUCLEOTIDE SEQUENCE [LARGE SCALE GENOMIC DNA]</scope>
    <source>
        <strain evidence="4 5">G5-32</strain>
    </source>
</reference>
<evidence type="ECO:0000259" key="3">
    <source>
        <dbReference type="Pfam" id="PF05569"/>
    </source>
</evidence>
<feature type="transmembrane region" description="Helical" evidence="2">
    <location>
        <begin position="87"/>
        <end position="111"/>
    </location>
</feature>
<dbReference type="Pfam" id="PF05569">
    <property type="entry name" value="Peptidase_M56"/>
    <property type="match status" value="1"/>
</dbReference>
<feature type="transmembrane region" description="Helical" evidence="2">
    <location>
        <begin position="6"/>
        <end position="25"/>
    </location>
</feature>
<dbReference type="Proteomes" id="UP000660070">
    <property type="component" value="Unassembled WGS sequence"/>
</dbReference>
<dbReference type="PANTHER" id="PTHR34978">
    <property type="entry name" value="POSSIBLE SENSOR-TRANSDUCER PROTEIN BLAR"/>
    <property type="match status" value="1"/>
</dbReference>
<keyword evidence="2" id="KW-1133">Transmembrane helix</keyword>
<name>A0ABS0F9J9_9FLAO</name>
<proteinExistence type="predicted"/>
<evidence type="ECO:0000313" key="5">
    <source>
        <dbReference type="Proteomes" id="UP000660070"/>
    </source>
</evidence>
<feature type="coiled-coil region" evidence="1">
    <location>
        <begin position="376"/>
        <end position="426"/>
    </location>
</feature>
<evidence type="ECO:0000256" key="2">
    <source>
        <dbReference type="SAM" id="Phobius"/>
    </source>
</evidence>
<feature type="domain" description="Peptidase M56" evidence="3">
    <location>
        <begin position="162"/>
        <end position="254"/>
    </location>
</feature>
<dbReference type="InterPro" id="IPR008756">
    <property type="entry name" value="Peptidase_M56"/>
</dbReference>
<keyword evidence="2" id="KW-0472">Membrane</keyword>
<dbReference type="PANTHER" id="PTHR34978:SF3">
    <property type="entry name" value="SLR0241 PROTEIN"/>
    <property type="match status" value="1"/>
</dbReference>
<accession>A0ABS0F9J9</accession>
<dbReference type="EMBL" id="JADPVI010000001">
    <property type="protein sequence ID" value="MBF8456380.1"/>
    <property type="molecule type" value="Genomic_DNA"/>
</dbReference>
<gene>
    <name evidence="4" type="ORF">IV494_04220</name>
</gene>
<protein>
    <recommendedName>
        <fullName evidence="3">Peptidase M56 domain-containing protein</fullName>
    </recommendedName>
</protein>